<dbReference type="GO" id="GO:0042802">
    <property type="term" value="F:identical protein binding"/>
    <property type="evidence" value="ECO:0007669"/>
    <property type="project" value="UniProtKB-ARBA"/>
</dbReference>
<organism evidence="17 18">
    <name type="scientific">Gemmatimonas groenlandica</name>
    <dbReference type="NCBI Taxonomy" id="2732249"/>
    <lineage>
        <taxon>Bacteria</taxon>
        <taxon>Pseudomonadati</taxon>
        <taxon>Gemmatimonadota</taxon>
        <taxon>Gemmatimonadia</taxon>
        <taxon>Gemmatimonadales</taxon>
        <taxon>Gemmatimonadaceae</taxon>
        <taxon>Gemmatimonas</taxon>
    </lineage>
</organism>
<evidence type="ECO:0000313" key="17">
    <source>
        <dbReference type="EMBL" id="QJR35287.1"/>
    </source>
</evidence>
<dbReference type="Proteomes" id="UP000500938">
    <property type="component" value="Chromosome"/>
</dbReference>
<evidence type="ECO:0000256" key="2">
    <source>
        <dbReference type="ARBA" id="ARBA00003949"/>
    </source>
</evidence>
<dbReference type="EMBL" id="CP053085">
    <property type="protein sequence ID" value="QJR35287.1"/>
    <property type="molecule type" value="Genomic_DNA"/>
</dbReference>
<evidence type="ECO:0000313" key="18">
    <source>
        <dbReference type="Proteomes" id="UP000500938"/>
    </source>
</evidence>
<evidence type="ECO:0000256" key="9">
    <source>
        <dbReference type="ARBA" id="ARBA00032005"/>
    </source>
</evidence>
<feature type="active site" description="Proton donor" evidence="12">
    <location>
        <position position="55"/>
    </location>
</feature>
<evidence type="ECO:0000256" key="8">
    <source>
        <dbReference type="ARBA" id="ARBA00022833"/>
    </source>
</evidence>
<dbReference type="AlphaFoldDB" id="A0A6M4IP48"/>
<evidence type="ECO:0000256" key="10">
    <source>
        <dbReference type="ARBA" id="ARBA00049252"/>
    </source>
</evidence>
<dbReference type="KEGG" id="ggr:HKW67_07100"/>
<dbReference type="CDD" id="cd01283">
    <property type="entry name" value="cytidine_deaminase"/>
    <property type="match status" value="1"/>
</dbReference>
<dbReference type="SUPFAM" id="SSF53927">
    <property type="entry name" value="Cytidine deaminase-like"/>
    <property type="match status" value="1"/>
</dbReference>
<gene>
    <name evidence="17" type="primary">cdd</name>
    <name evidence="17" type="ORF">HKW67_07100</name>
</gene>
<dbReference type="GO" id="GO:0072527">
    <property type="term" value="P:pyrimidine-containing compound metabolic process"/>
    <property type="evidence" value="ECO:0007669"/>
    <property type="project" value="UniProtKB-ARBA"/>
</dbReference>
<evidence type="ECO:0000256" key="11">
    <source>
        <dbReference type="ARBA" id="ARBA00049558"/>
    </source>
</evidence>
<dbReference type="GO" id="GO:0005829">
    <property type="term" value="C:cytosol"/>
    <property type="evidence" value="ECO:0007669"/>
    <property type="project" value="TreeGrafter"/>
</dbReference>
<keyword evidence="7 15" id="KW-0378">Hydrolase</keyword>
<evidence type="ECO:0000259" key="16">
    <source>
        <dbReference type="PROSITE" id="PS51747"/>
    </source>
</evidence>
<feature type="binding site" evidence="13">
    <location>
        <begin position="42"/>
        <end position="48"/>
    </location>
    <ligand>
        <name>substrate</name>
    </ligand>
</feature>
<evidence type="ECO:0000256" key="5">
    <source>
        <dbReference type="ARBA" id="ARBA00018266"/>
    </source>
</evidence>
<proteinExistence type="inferred from homology"/>
<dbReference type="InterPro" id="IPR016192">
    <property type="entry name" value="APOBEC/CMP_deaminase_Zn-bd"/>
</dbReference>
<dbReference type="InterPro" id="IPR050202">
    <property type="entry name" value="Cyt/Deoxycyt_deaminase"/>
</dbReference>
<dbReference type="PROSITE" id="PS00903">
    <property type="entry name" value="CYT_DCMP_DEAMINASES_1"/>
    <property type="match status" value="1"/>
</dbReference>
<dbReference type="PANTHER" id="PTHR11644">
    <property type="entry name" value="CYTIDINE DEAMINASE"/>
    <property type="match status" value="1"/>
</dbReference>
<evidence type="ECO:0000256" key="15">
    <source>
        <dbReference type="RuleBase" id="RU364006"/>
    </source>
</evidence>
<feature type="binding site" evidence="14">
    <location>
        <position position="86"/>
    </location>
    <ligand>
        <name>Zn(2+)</name>
        <dbReference type="ChEBI" id="CHEBI:29105"/>
        <note>catalytic</note>
    </ligand>
</feature>
<dbReference type="EC" id="3.5.4.5" evidence="4 15"/>
<comment type="function">
    <text evidence="2 15">This enzyme scavenges exogenous and endogenous cytidine and 2'-deoxycytidine for UMP synthesis.</text>
</comment>
<evidence type="ECO:0000256" key="13">
    <source>
        <dbReference type="PIRSR" id="PIRSR606262-2"/>
    </source>
</evidence>
<feature type="binding site" evidence="14">
    <location>
        <position position="89"/>
    </location>
    <ligand>
        <name>Zn(2+)</name>
        <dbReference type="ChEBI" id="CHEBI:29105"/>
        <note>catalytic</note>
    </ligand>
</feature>
<dbReference type="RefSeq" id="WP_171224716.1">
    <property type="nucleotide sequence ID" value="NZ_CP053085.1"/>
</dbReference>
<dbReference type="InterPro" id="IPR002125">
    <property type="entry name" value="CMP_dCMP_dom"/>
</dbReference>
<evidence type="ECO:0000256" key="3">
    <source>
        <dbReference type="ARBA" id="ARBA00006576"/>
    </source>
</evidence>
<dbReference type="FunFam" id="3.40.140.10:FF:000008">
    <property type="entry name" value="Cytidine deaminase"/>
    <property type="match status" value="1"/>
</dbReference>
<dbReference type="GO" id="GO:0004126">
    <property type="term" value="F:cytidine deaminase activity"/>
    <property type="evidence" value="ECO:0007669"/>
    <property type="project" value="UniProtKB-UniRule"/>
</dbReference>
<comment type="cofactor">
    <cofactor evidence="1 14 15">
        <name>Zn(2+)</name>
        <dbReference type="ChEBI" id="CHEBI:29105"/>
    </cofactor>
</comment>
<keyword evidence="8 14" id="KW-0862">Zinc</keyword>
<keyword evidence="6 14" id="KW-0479">Metal-binding</keyword>
<feature type="binding site" evidence="14">
    <location>
        <position position="53"/>
    </location>
    <ligand>
        <name>Zn(2+)</name>
        <dbReference type="ChEBI" id="CHEBI:29105"/>
        <note>catalytic</note>
    </ligand>
</feature>
<dbReference type="Gene3D" id="3.40.140.10">
    <property type="entry name" value="Cytidine Deaminase, domain 2"/>
    <property type="match status" value="1"/>
</dbReference>
<dbReference type="InterPro" id="IPR016193">
    <property type="entry name" value="Cytidine_deaminase-like"/>
</dbReference>
<keyword evidence="18" id="KW-1185">Reference proteome</keyword>
<dbReference type="Pfam" id="PF00383">
    <property type="entry name" value="dCMP_cyt_deam_1"/>
    <property type="match status" value="1"/>
</dbReference>
<dbReference type="NCBIfam" id="NF004064">
    <property type="entry name" value="PRK05578.1"/>
    <property type="match status" value="1"/>
</dbReference>
<evidence type="ECO:0000256" key="14">
    <source>
        <dbReference type="PIRSR" id="PIRSR606262-3"/>
    </source>
</evidence>
<dbReference type="GO" id="GO:0008270">
    <property type="term" value="F:zinc ion binding"/>
    <property type="evidence" value="ECO:0007669"/>
    <property type="project" value="UniProtKB-UniRule"/>
</dbReference>
<name>A0A6M4IP48_9BACT</name>
<comment type="catalytic activity">
    <reaction evidence="11 15">
        <text>cytidine + H2O + H(+) = uridine + NH4(+)</text>
        <dbReference type="Rhea" id="RHEA:16069"/>
        <dbReference type="ChEBI" id="CHEBI:15377"/>
        <dbReference type="ChEBI" id="CHEBI:15378"/>
        <dbReference type="ChEBI" id="CHEBI:16704"/>
        <dbReference type="ChEBI" id="CHEBI:17562"/>
        <dbReference type="ChEBI" id="CHEBI:28938"/>
        <dbReference type="EC" id="3.5.4.5"/>
    </reaction>
</comment>
<evidence type="ECO:0000256" key="4">
    <source>
        <dbReference type="ARBA" id="ARBA00012783"/>
    </source>
</evidence>
<feature type="domain" description="CMP/dCMP-type deaminase" evidence="16">
    <location>
        <begin position="1"/>
        <end position="127"/>
    </location>
</feature>
<dbReference type="InterPro" id="IPR006262">
    <property type="entry name" value="Cyt_deam_tetra"/>
</dbReference>
<reference evidence="17 18" key="1">
    <citation type="submission" date="2020-05" db="EMBL/GenBank/DDBJ databases">
        <title>Complete genome sequence of Gemmatimonas greenlandica TET16.</title>
        <authorList>
            <person name="Zeng Y."/>
        </authorList>
    </citation>
    <scope>NUCLEOTIDE SEQUENCE [LARGE SCALE GENOMIC DNA]</scope>
    <source>
        <strain evidence="17 18">TET16</strain>
    </source>
</reference>
<comment type="catalytic activity">
    <reaction evidence="10 15">
        <text>2'-deoxycytidine + H2O + H(+) = 2'-deoxyuridine + NH4(+)</text>
        <dbReference type="Rhea" id="RHEA:13433"/>
        <dbReference type="ChEBI" id="CHEBI:15377"/>
        <dbReference type="ChEBI" id="CHEBI:15378"/>
        <dbReference type="ChEBI" id="CHEBI:15698"/>
        <dbReference type="ChEBI" id="CHEBI:16450"/>
        <dbReference type="ChEBI" id="CHEBI:28938"/>
        <dbReference type="EC" id="3.5.4.5"/>
    </reaction>
</comment>
<dbReference type="PROSITE" id="PS51747">
    <property type="entry name" value="CYT_DCMP_DEAMINASES_2"/>
    <property type="match status" value="1"/>
</dbReference>
<protein>
    <recommendedName>
        <fullName evidence="5 15">Cytidine deaminase</fullName>
        <ecNumber evidence="4 15">3.5.4.5</ecNumber>
    </recommendedName>
    <alternativeName>
        <fullName evidence="9 15">Cytidine aminohydrolase</fullName>
    </alternativeName>
</protein>
<evidence type="ECO:0000256" key="1">
    <source>
        <dbReference type="ARBA" id="ARBA00001947"/>
    </source>
</evidence>
<evidence type="ECO:0000256" key="6">
    <source>
        <dbReference type="ARBA" id="ARBA00022723"/>
    </source>
</evidence>
<comment type="similarity">
    <text evidence="3 15">Belongs to the cytidine and deoxycytidylate deaminase family.</text>
</comment>
<dbReference type="NCBIfam" id="TIGR01354">
    <property type="entry name" value="cyt_deam_tetra"/>
    <property type="match status" value="1"/>
</dbReference>
<dbReference type="GO" id="GO:0055086">
    <property type="term" value="P:nucleobase-containing small molecule metabolic process"/>
    <property type="evidence" value="ECO:0007669"/>
    <property type="project" value="UniProtKB-ARBA"/>
</dbReference>
<accession>A0A6M4IP48</accession>
<sequence>MSIAHLRTAADAARANAWCPYSLYPVGAALETDDGRVYAGCNVENASYPAGICAERVALGAAIADGARRFVRIVITSAAASPTPPCGICRQALVEFAPALEIFAVTPDGLTACWSLAELLPAPFTPASLENA</sequence>
<evidence type="ECO:0000256" key="12">
    <source>
        <dbReference type="PIRSR" id="PIRSR606262-1"/>
    </source>
</evidence>
<evidence type="ECO:0000256" key="7">
    <source>
        <dbReference type="ARBA" id="ARBA00022801"/>
    </source>
</evidence>
<dbReference type="PANTHER" id="PTHR11644:SF2">
    <property type="entry name" value="CYTIDINE DEAMINASE"/>
    <property type="match status" value="1"/>
</dbReference>